<dbReference type="InterPro" id="IPR036397">
    <property type="entry name" value="RNaseH_sf"/>
</dbReference>
<dbReference type="Proteomes" id="UP000765509">
    <property type="component" value="Unassembled WGS sequence"/>
</dbReference>
<dbReference type="OrthoDB" id="3158924at2759"/>
<organism evidence="1 2">
    <name type="scientific">Austropuccinia psidii MF-1</name>
    <dbReference type="NCBI Taxonomy" id="1389203"/>
    <lineage>
        <taxon>Eukaryota</taxon>
        <taxon>Fungi</taxon>
        <taxon>Dikarya</taxon>
        <taxon>Basidiomycota</taxon>
        <taxon>Pucciniomycotina</taxon>
        <taxon>Pucciniomycetes</taxon>
        <taxon>Pucciniales</taxon>
        <taxon>Sphaerophragmiaceae</taxon>
        <taxon>Austropuccinia</taxon>
    </lineage>
</organism>
<evidence type="ECO:0008006" key="3">
    <source>
        <dbReference type="Google" id="ProtNLM"/>
    </source>
</evidence>
<comment type="caution">
    <text evidence="1">The sequence shown here is derived from an EMBL/GenBank/DDBJ whole genome shotgun (WGS) entry which is preliminary data.</text>
</comment>
<keyword evidence="2" id="KW-1185">Reference proteome</keyword>
<dbReference type="SUPFAM" id="SSF53098">
    <property type="entry name" value="Ribonuclease H-like"/>
    <property type="match status" value="1"/>
</dbReference>
<sequence length="114" mass="13476">MAYHPQTYGLAERMIQNFEDMVRIFYVYGLELRDCDILTHYWYTLLPALELSYKTSIYSSTNWTPILEKGGNPRLPQDFSRKNLFEIHPTAASLKGMLEKARKYAERWIEDSFA</sequence>
<dbReference type="AlphaFoldDB" id="A0A9Q3CED2"/>
<dbReference type="Gene3D" id="3.30.420.10">
    <property type="entry name" value="Ribonuclease H-like superfamily/Ribonuclease H"/>
    <property type="match status" value="1"/>
</dbReference>
<dbReference type="InterPro" id="IPR012337">
    <property type="entry name" value="RNaseH-like_sf"/>
</dbReference>
<dbReference type="GO" id="GO:0003676">
    <property type="term" value="F:nucleic acid binding"/>
    <property type="evidence" value="ECO:0007669"/>
    <property type="project" value="InterPro"/>
</dbReference>
<reference evidence="1" key="1">
    <citation type="submission" date="2021-03" db="EMBL/GenBank/DDBJ databases">
        <title>Draft genome sequence of rust myrtle Austropuccinia psidii MF-1, a brazilian biotype.</title>
        <authorList>
            <person name="Quecine M.C."/>
            <person name="Pachon D.M.R."/>
            <person name="Bonatelli M.L."/>
            <person name="Correr F.H."/>
            <person name="Franceschini L.M."/>
            <person name="Leite T.F."/>
            <person name="Margarido G.R.A."/>
            <person name="Almeida C.A."/>
            <person name="Ferrarezi J.A."/>
            <person name="Labate C.A."/>
        </authorList>
    </citation>
    <scope>NUCLEOTIDE SEQUENCE</scope>
    <source>
        <strain evidence="1">MF-1</strain>
    </source>
</reference>
<accession>A0A9Q3CED2</accession>
<name>A0A9Q3CED2_9BASI</name>
<protein>
    <recommendedName>
        <fullName evidence="3">Integrase catalytic domain-containing protein</fullName>
    </recommendedName>
</protein>
<evidence type="ECO:0000313" key="2">
    <source>
        <dbReference type="Proteomes" id="UP000765509"/>
    </source>
</evidence>
<proteinExistence type="predicted"/>
<evidence type="ECO:0000313" key="1">
    <source>
        <dbReference type="EMBL" id="MBW0481157.1"/>
    </source>
</evidence>
<gene>
    <name evidence="1" type="ORF">O181_020872</name>
</gene>
<dbReference type="EMBL" id="AVOT02006267">
    <property type="protein sequence ID" value="MBW0481157.1"/>
    <property type="molecule type" value="Genomic_DNA"/>
</dbReference>